<evidence type="ECO:0000256" key="10">
    <source>
        <dbReference type="ARBA" id="ARBA00030775"/>
    </source>
</evidence>
<dbReference type="RefSeq" id="WP_344959944.1">
    <property type="nucleotide sequence ID" value="NZ_BAABCX010000007.1"/>
</dbReference>
<evidence type="ECO:0000259" key="11">
    <source>
        <dbReference type="Pfam" id="PF12019"/>
    </source>
</evidence>
<comment type="subcellular location">
    <subcellularLocation>
        <location evidence="1">Cell inner membrane</location>
        <topology evidence="1">Single-pass membrane protein</topology>
    </subcellularLocation>
</comment>
<evidence type="ECO:0000313" key="13">
    <source>
        <dbReference type="Proteomes" id="UP001500795"/>
    </source>
</evidence>
<reference evidence="13" key="1">
    <citation type="journal article" date="2019" name="Int. J. Syst. Evol. Microbiol.">
        <title>The Global Catalogue of Microorganisms (GCM) 10K type strain sequencing project: providing services to taxonomists for standard genome sequencing and annotation.</title>
        <authorList>
            <consortium name="The Broad Institute Genomics Platform"/>
            <consortium name="The Broad Institute Genome Sequencing Center for Infectious Disease"/>
            <person name="Wu L."/>
            <person name="Ma J."/>
        </authorList>
    </citation>
    <scope>NUCLEOTIDE SEQUENCE [LARGE SCALE GENOMIC DNA]</scope>
    <source>
        <strain evidence="13">JCM 17110</strain>
    </source>
</reference>
<keyword evidence="3" id="KW-1003">Cell membrane</keyword>
<keyword evidence="13" id="KW-1185">Reference proteome</keyword>
<organism evidence="12 13">
    <name type="scientific">Zobellella aerophila</name>
    <dbReference type="NCBI Taxonomy" id="870480"/>
    <lineage>
        <taxon>Bacteria</taxon>
        <taxon>Pseudomonadati</taxon>
        <taxon>Pseudomonadota</taxon>
        <taxon>Gammaproteobacteria</taxon>
        <taxon>Aeromonadales</taxon>
        <taxon>Aeromonadaceae</taxon>
        <taxon>Zobellella</taxon>
    </lineage>
</organism>
<keyword evidence="6" id="KW-0812">Transmembrane</keyword>
<evidence type="ECO:0000256" key="8">
    <source>
        <dbReference type="ARBA" id="ARBA00023136"/>
    </source>
</evidence>
<accession>A0ABP6WHP7</accession>
<keyword evidence="5" id="KW-0997">Cell inner membrane</keyword>
<protein>
    <recommendedName>
        <fullName evidence="2">Type II secretion system protein H</fullName>
    </recommendedName>
    <alternativeName>
        <fullName evidence="10">General secretion pathway protein H</fullName>
    </alternativeName>
</protein>
<evidence type="ECO:0000256" key="2">
    <source>
        <dbReference type="ARBA" id="ARBA00021549"/>
    </source>
</evidence>
<evidence type="ECO:0000256" key="9">
    <source>
        <dbReference type="ARBA" id="ARBA00025772"/>
    </source>
</evidence>
<evidence type="ECO:0000256" key="1">
    <source>
        <dbReference type="ARBA" id="ARBA00004377"/>
    </source>
</evidence>
<evidence type="ECO:0000256" key="3">
    <source>
        <dbReference type="ARBA" id="ARBA00022475"/>
    </source>
</evidence>
<dbReference type="Pfam" id="PF12019">
    <property type="entry name" value="GspH"/>
    <property type="match status" value="1"/>
</dbReference>
<dbReference type="Proteomes" id="UP001500795">
    <property type="component" value="Unassembled WGS sequence"/>
</dbReference>
<sequence>MKPGFTLLELLVVLVIAMLALTVVAPRFSALLPGVELKTYSQQTAALLRLARSQAIGRGEEVALTFDGETRETRMSDGVYPWPENIQLQLPTAGPPRGPQEKKMIFYPDGSASGGMITVSSSSRQYLIEVNWLTGRVSIHE</sequence>
<evidence type="ECO:0000256" key="6">
    <source>
        <dbReference type="ARBA" id="ARBA00022692"/>
    </source>
</evidence>
<gene>
    <name evidence="12" type="ORF">GCM10022394_33070</name>
</gene>
<keyword evidence="4" id="KW-0488">Methylation</keyword>
<evidence type="ECO:0000256" key="7">
    <source>
        <dbReference type="ARBA" id="ARBA00022989"/>
    </source>
</evidence>
<evidence type="ECO:0000256" key="4">
    <source>
        <dbReference type="ARBA" id="ARBA00022481"/>
    </source>
</evidence>
<proteinExistence type="inferred from homology"/>
<dbReference type="InterPro" id="IPR012902">
    <property type="entry name" value="N_methyl_site"/>
</dbReference>
<comment type="similarity">
    <text evidence="9">Belongs to the GSP H family.</text>
</comment>
<dbReference type="EMBL" id="BAABCX010000007">
    <property type="protein sequence ID" value="GAA3550294.1"/>
    <property type="molecule type" value="Genomic_DNA"/>
</dbReference>
<comment type="caution">
    <text evidence="12">The sequence shown here is derived from an EMBL/GenBank/DDBJ whole genome shotgun (WGS) entry which is preliminary data.</text>
</comment>
<evidence type="ECO:0000313" key="12">
    <source>
        <dbReference type="EMBL" id="GAA3550294.1"/>
    </source>
</evidence>
<name>A0ABP6WHP7_9GAMM</name>
<dbReference type="SUPFAM" id="SSF54523">
    <property type="entry name" value="Pili subunits"/>
    <property type="match status" value="1"/>
</dbReference>
<evidence type="ECO:0000256" key="5">
    <source>
        <dbReference type="ARBA" id="ARBA00022519"/>
    </source>
</evidence>
<keyword evidence="8" id="KW-0472">Membrane</keyword>
<dbReference type="InterPro" id="IPR045584">
    <property type="entry name" value="Pilin-like"/>
</dbReference>
<keyword evidence="7" id="KW-1133">Transmembrane helix</keyword>
<dbReference type="InterPro" id="IPR022346">
    <property type="entry name" value="T2SS_GspH"/>
</dbReference>
<feature type="domain" description="General secretion pathway GspH" evidence="11">
    <location>
        <begin position="42"/>
        <end position="133"/>
    </location>
</feature>
<dbReference type="Pfam" id="PF07963">
    <property type="entry name" value="N_methyl"/>
    <property type="match status" value="1"/>
</dbReference>